<evidence type="ECO:0000313" key="1">
    <source>
        <dbReference type="EMBL" id="RNL21483.1"/>
    </source>
</evidence>
<dbReference type="PANTHER" id="PTHR40053">
    <property type="entry name" value="SPORULATION-CONTROL PROTEIN SPO0M"/>
    <property type="match status" value="1"/>
</dbReference>
<protein>
    <submittedName>
        <fullName evidence="1">Sporulation protein SpoOM</fullName>
    </submittedName>
</protein>
<dbReference type="PANTHER" id="PTHR40053:SF1">
    <property type="entry name" value="SPORULATION-CONTROL PROTEIN SPO0M"/>
    <property type="match status" value="1"/>
</dbReference>
<keyword evidence="2" id="KW-1185">Reference proteome</keyword>
<dbReference type="Pfam" id="PF07070">
    <property type="entry name" value="Spo0M"/>
    <property type="match status" value="1"/>
</dbReference>
<accession>A0A3N0AH62</accession>
<evidence type="ECO:0000313" key="2">
    <source>
        <dbReference type="Proteomes" id="UP000267368"/>
    </source>
</evidence>
<dbReference type="InterPro" id="IPR009776">
    <property type="entry name" value="Spore_0_M"/>
</dbReference>
<proteinExistence type="predicted"/>
<dbReference type="Proteomes" id="UP000267368">
    <property type="component" value="Unassembled WGS sequence"/>
</dbReference>
<organism evidence="1 2">
    <name type="scientific">Slackia faecicanis</name>
    <dbReference type="NCBI Taxonomy" id="255723"/>
    <lineage>
        <taxon>Bacteria</taxon>
        <taxon>Bacillati</taxon>
        <taxon>Actinomycetota</taxon>
        <taxon>Coriobacteriia</taxon>
        <taxon>Eggerthellales</taxon>
        <taxon>Eggerthellaceae</taxon>
        <taxon>Slackia</taxon>
    </lineage>
</organism>
<sequence length="346" mass="37895">MLGGSSAAHVPSDGSVFMREAASGRPLLCIGAIVAWSRLWRCGEGRAFGRAPILSAAVRCRIAADPKTVPSIRYAGMDTRAMFARFYEWRIRMFNKLLQSIGIGSARVDTVLSDTVCTPGGSIAGEVRVHGGNAPQEIETIYLSLMASYEVEIDDAKVRRTADLNCIRLTDKFSVQANQELVMSFSIPVPLNTPVSIGKSQVWVQTGLDIKSAVDPQDRDPLEVRAHPLVDGFVASAQRLGFRLYQVDCEKSDFRNAGNGLPFVQEFEFKTVGGEFHGRLDELEAVFLLSDAGARVMLQIDRRARGLASMLSESMGMDESYTSISYSQADLVRLDALLAAAIRRYC</sequence>
<dbReference type="AlphaFoldDB" id="A0A3N0AH62"/>
<dbReference type="EMBL" id="QICB01000001">
    <property type="protein sequence ID" value="RNL21483.1"/>
    <property type="molecule type" value="Genomic_DNA"/>
</dbReference>
<gene>
    <name evidence="1" type="ORF">DMP07_01160</name>
</gene>
<name>A0A3N0AH62_9ACTN</name>
<comment type="caution">
    <text evidence="1">The sequence shown here is derived from an EMBL/GenBank/DDBJ whole genome shotgun (WGS) entry which is preliminary data.</text>
</comment>
<reference evidence="2" key="1">
    <citation type="submission" date="2018-05" db="EMBL/GenBank/DDBJ databases">
        <title>Genome Sequencing of selected type strains of the family Eggerthellaceae.</title>
        <authorList>
            <person name="Danylec N."/>
            <person name="Stoll D.A."/>
            <person name="Doetsch A."/>
            <person name="Huch M."/>
        </authorList>
    </citation>
    <scope>NUCLEOTIDE SEQUENCE [LARGE SCALE GENOMIC DNA]</scope>
    <source>
        <strain evidence="2">DSM 17537</strain>
    </source>
</reference>